<dbReference type="Pfam" id="PF01061">
    <property type="entry name" value="ABC2_membrane"/>
    <property type="match status" value="1"/>
</dbReference>
<evidence type="ECO:0000256" key="4">
    <source>
        <dbReference type="ARBA" id="ARBA00023136"/>
    </source>
</evidence>
<feature type="transmembrane region" description="Helical" evidence="5">
    <location>
        <begin position="21"/>
        <end position="40"/>
    </location>
</feature>
<evidence type="ECO:0000313" key="7">
    <source>
        <dbReference type="EMBL" id="HIZ36766.1"/>
    </source>
</evidence>
<feature type="transmembrane region" description="Helical" evidence="5">
    <location>
        <begin position="97"/>
        <end position="118"/>
    </location>
</feature>
<keyword evidence="4 5" id="KW-0472">Membrane</keyword>
<dbReference type="GO" id="GO:0016020">
    <property type="term" value="C:membrane"/>
    <property type="evidence" value="ECO:0007669"/>
    <property type="project" value="UniProtKB-SubCell"/>
</dbReference>
<dbReference type="InterPro" id="IPR051784">
    <property type="entry name" value="Nod_factor_ABC_transporter"/>
</dbReference>
<evidence type="ECO:0000256" key="1">
    <source>
        <dbReference type="ARBA" id="ARBA00004141"/>
    </source>
</evidence>
<reference evidence="7" key="2">
    <citation type="submission" date="2021-04" db="EMBL/GenBank/DDBJ databases">
        <authorList>
            <person name="Gilroy R."/>
        </authorList>
    </citation>
    <scope>NUCLEOTIDE SEQUENCE</scope>
    <source>
        <strain evidence="7">ChiGjej4B4-7305</strain>
    </source>
</reference>
<evidence type="ECO:0000256" key="3">
    <source>
        <dbReference type="ARBA" id="ARBA00022989"/>
    </source>
</evidence>
<comment type="subcellular location">
    <subcellularLocation>
        <location evidence="1">Membrane</location>
        <topology evidence="1">Multi-pass membrane protein</topology>
    </subcellularLocation>
</comment>
<dbReference type="Proteomes" id="UP000824037">
    <property type="component" value="Unassembled WGS sequence"/>
</dbReference>
<proteinExistence type="predicted"/>
<feature type="transmembrane region" description="Helical" evidence="5">
    <location>
        <begin position="52"/>
        <end position="76"/>
    </location>
</feature>
<feature type="transmembrane region" description="Helical" evidence="5">
    <location>
        <begin position="168"/>
        <end position="190"/>
    </location>
</feature>
<dbReference type="PANTHER" id="PTHR43229">
    <property type="entry name" value="NODULATION PROTEIN J"/>
    <property type="match status" value="1"/>
</dbReference>
<feature type="transmembrane region" description="Helical" evidence="5">
    <location>
        <begin position="130"/>
        <end position="156"/>
    </location>
</feature>
<evidence type="ECO:0000256" key="5">
    <source>
        <dbReference type="SAM" id="Phobius"/>
    </source>
</evidence>
<evidence type="ECO:0000259" key="6">
    <source>
        <dbReference type="Pfam" id="PF01061"/>
    </source>
</evidence>
<evidence type="ECO:0000256" key="2">
    <source>
        <dbReference type="ARBA" id="ARBA00022692"/>
    </source>
</evidence>
<reference evidence="7" key="1">
    <citation type="journal article" date="2021" name="PeerJ">
        <title>Extensive microbial diversity within the chicken gut microbiome revealed by metagenomics and culture.</title>
        <authorList>
            <person name="Gilroy R."/>
            <person name="Ravi A."/>
            <person name="Getino M."/>
            <person name="Pursley I."/>
            <person name="Horton D.L."/>
            <person name="Alikhan N.F."/>
            <person name="Baker D."/>
            <person name="Gharbi K."/>
            <person name="Hall N."/>
            <person name="Watson M."/>
            <person name="Adriaenssens E.M."/>
            <person name="Foster-Nyarko E."/>
            <person name="Jarju S."/>
            <person name="Secka A."/>
            <person name="Antonio M."/>
            <person name="Oren A."/>
            <person name="Chaudhuri R.R."/>
            <person name="La Ragione R."/>
            <person name="Hildebrand F."/>
            <person name="Pallen M.J."/>
        </authorList>
    </citation>
    <scope>NUCLEOTIDE SEQUENCE</scope>
    <source>
        <strain evidence="7">ChiGjej4B4-7305</strain>
    </source>
</reference>
<dbReference type="EMBL" id="DXBY01000228">
    <property type="protein sequence ID" value="HIZ36766.1"/>
    <property type="molecule type" value="Genomic_DNA"/>
</dbReference>
<accession>A0A9D2EG70</accession>
<organism evidence="7 8">
    <name type="scientific">Candidatus Ruania gallistercoris</name>
    <dbReference type="NCBI Taxonomy" id="2838746"/>
    <lineage>
        <taxon>Bacteria</taxon>
        <taxon>Bacillati</taxon>
        <taxon>Actinomycetota</taxon>
        <taxon>Actinomycetes</taxon>
        <taxon>Micrococcales</taxon>
        <taxon>Ruaniaceae</taxon>
        <taxon>Ruania</taxon>
    </lineage>
</organism>
<feature type="domain" description="ABC-2 type transporter transmembrane" evidence="6">
    <location>
        <begin position="9"/>
        <end position="184"/>
    </location>
</feature>
<comment type="caution">
    <text evidence="7">The sequence shown here is derived from an EMBL/GenBank/DDBJ whole genome shotgun (WGS) entry which is preliminary data.</text>
</comment>
<protein>
    <submittedName>
        <fullName evidence="7">ABC transporter permease</fullName>
    </submittedName>
</protein>
<feature type="transmembrane region" description="Helical" evidence="5">
    <location>
        <begin position="224"/>
        <end position="246"/>
    </location>
</feature>
<dbReference type="AlphaFoldDB" id="A0A9D2EG70"/>
<gene>
    <name evidence="7" type="ORF">H9815_13410</name>
</gene>
<name>A0A9D2EG70_9MICO</name>
<evidence type="ECO:0000313" key="8">
    <source>
        <dbReference type="Proteomes" id="UP000824037"/>
    </source>
</evidence>
<sequence length="253" mass="26857">MNLTYTGIELQRVGRDFISMFFIAVLPAFMYIVFGAAMAWSDAPIGNGNAAMYTMISMAAFGAVTATVGVGGMAAVERMQGWGRQLGLTPMSDAQYVAVKAAVAFVIAIIPITLIYVLGYFTGSEGSGTAWFLSALVVVLGAAVFSLYGLLFGLVFRSEAAVGAASGSLVIFAFLGNIFFPLSGAMLTVAQFTPLYGFVALARYPLTEGMMISTTGPPVESNGLWIPLLNLVAWAMIFAVLAFLMVRRGRSRQ</sequence>
<dbReference type="GO" id="GO:0140359">
    <property type="term" value="F:ABC-type transporter activity"/>
    <property type="evidence" value="ECO:0007669"/>
    <property type="project" value="InterPro"/>
</dbReference>
<dbReference type="InterPro" id="IPR013525">
    <property type="entry name" value="ABC2_TM"/>
</dbReference>
<keyword evidence="2 5" id="KW-0812">Transmembrane</keyword>
<keyword evidence="3 5" id="KW-1133">Transmembrane helix</keyword>
<dbReference type="PANTHER" id="PTHR43229:SF2">
    <property type="entry name" value="NODULATION PROTEIN J"/>
    <property type="match status" value="1"/>
</dbReference>